<evidence type="ECO:0000313" key="11">
    <source>
        <dbReference type="Proteomes" id="UP000672027"/>
    </source>
</evidence>
<dbReference type="RefSeq" id="WP_210227926.1">
    <property type="nucleotide sequence ID" value="NZ_CP072800.1"/>
</dbReference>
<dbReference type="PANTHER" id="PTHR42682">
    <property type="entry name" value="HYDROGENASE-4 COMPONENT F"/>
    <property type="match status" value="1"/>
</dbReference>
<name>A0ABX7X852_9GAMM</name>
<proteinExistence type="predicted"/>
<accession>A0ABX7X852</accession>
<dbReference type="InterPro" id="IPR001750">
    <property type="entry name" value="ND/Mrp_TM"/>
</dbReference>
<feature type="transmembrane region" description="Helical" evidence="8">
    <location>
        <begin position="462"/>
        <end position="480"/>
    </location>
</feature>
<organism evidence="10 11">
    <name type="scientific">Candidatus Thiothrix anitrata</name>
    <dbReference type="NCBI Taxonomy" id="2823902"/>
    <lineage>
        <taxon>Bacteria</taxon>
        <taxon>Pseudomonadati</taxon>
        <taxon>Pseudomonadota</taxon>
        <taxon>Gammaproteobacteria</taxon>
        <taxon>Thiotrichales</taxon>
        <taxon>Thiotrichaceae</taxon>
        <taxon>Thiothrix</taxon>
    </lineage>
</organism>
<feature type="transmembrane region" description="Helical" evidence="8">
    <location>
        <begin position="189"/>
        <end position="211"/>
    </location>
</feature>
<evidence type="ECO:0000256" key="3">
    <source>
        <dbReference type="ARBA" id="ARBA00022692"/>
    </source>
</evidence>
<feature type="transmembrane region" description="Helical" evidence="8">
    <location>
        <begin position="303"/>
        <end position="323"/>
    </location>
</feature>
<evidence type="ECO:0000256" key="5">
    <source>
        <dbReference type="ARBA" id="ARBA00023002"/>
    </source>
</evidence>
<feature type="transmembrane region" description="Helical" evidence="8">
    <location>
        <begin position="378"/>
        <end position="401"/>
    </location>
</feature>
<dbReference type="Pfam" id="PF00361">
    <property type="entry name" value="Proton_antipo_M"/>
    <property type="match status" value="1"/>
</dbReference>
<feature type="transmembrane region" description="Helical" evidence="8">
    <location>
        <begin position="71"/>
        <end position="92"/>
    </location>
</feature>
<sequence length="567" mass="61532">MTEMLGSMLLPPGLVLIIGAFLLPLVEGKLRAALVLTLPLLTLALVWLIPDGNHVQIAFLDYSLQPVNSTAEGRLFATIFSIMAFAGGLYALKTATLTELSAAFAYAGSAIGVTFAGDLITLFIFWEMMALGSTMVLWANTAANPKAYKASIRYLLVHLLGGVVLMSGIAAYVFETGSTAFTAMQADSVATWLILAGFLVNAGAPPLSAWIADAYPEASPSGMVFLSAFTTKTAVFVLLVGFAGTEILIYIGLYMVFYGIIYALLENDMRRILAYSIVNQVGFMVTAIGIGSEMALNGAAAHAFAHIIYKALLLMSAGSVLLMTSKRKCTELGGLFQSMPVTAINGIVGALAISAFPFTSGFVTKSLETSAAAYEGLVFVWFMLLAASAGVFLHAGIKFPWFVFFQKDSGMRPPDPAANMRWAMWLFSFLCIAIGVYPQALYSILPYAVDYQPYTVDHLVTQFQLLLFAGFAFFVLLPMMKRTLTISLDFDWFYRRFAKVVGDEFSVKTGKAFDRLETQVRGGATGFIQRLHRHHGPQGILARTWPSGAMVLWVAVMLVASLVLYYV</sequence>
<evidence type="ECO:0000256" key="8">
    <source>
        <dbReference type="SAM" id="Phobius"/>
    </source>
</evidence>
<feature type="transmembrane region" description="Helical" evidence="8">
    <location>
        <begin position="104"/>
        <end position="126"/>
    </location>
</feature>
<evidence type="ECO:0000256" key="1">
    <source>
        <dbReference type="ARBA" id="ARBA00004651"/>
    </source>
</evidence>
<keyword evidence="3 7" id="KW-0812">Transmembrane</keyword>
<dbReference type="Proteomes" id="UP000672027">
    <property type="component" value="Chromosome"/>
</dbReference>
<feature type="transmembrane region" description="Helical" evidence="8">
    <location>
        <begin position="422"/>
        <end position="442"/>
    </location>
</feature>
<dbReference type="PANTHER" id="PTHR42682:SF4">
    <property type="entry name" value="NADH-UBIQUINONE_PLASTOQUINONE"/>
    <property type="match status" value="1"/>
</dbReference>
<comment type="subcellular location">
    <subcellularLocation>
        <location evidence="1">Cell membrane</location>
        <topology evidence="1">Multi-pass membrane protein</topology>
    </subcellularLocation>
    <subcellularLocation>
        <location evidence="7">Membrane</location>
        <topology evidence="7">Multi-pass membrane protein</topology>
    </subcellularLocation>
</comment>
<feature type="transmembrane region" description="Helical" evidence="8">
    <location>
        <begin position="223"/>
        <end position="241"/>
    </location>
</feature>
<feature type="transmembrane region" description="Helical" evidence="8">
    <location>
        <begin position="32"/>
        <end position="50"/>
    </location>
</feature>
<keyword evidence="2" id="KW-1003">Cell membrane</keyword>
<keyword evidence="11" id="KW-1185">Reference proteome</keyword>
<feature type="transmembrane region" description="Helical" evidence="8">
    <location>
        <begin position="335"/>
        <end position="358"/>
    </location>
</feature>
<keyword evidence="4 8" id="KW-1133">Transmembrane helix</keyword>
<dbReference type="NCBIfam" id="NF009310">
    <property type="entry name" value="PRK12668.1"/>
    <property type="match status" value="1"/>
</dbReference>
<gene>
    <name evidence="10" type="ORF">J8380_02185</name>
</gene>
<evidence type="ECO:0000256" key="6">
    <source>
        <dbReference type="ARBA" id="ARBA00023136"/>
    </source>
</evidence>
<feature type="transmembrane region" description="Helical" evidence="8">
    <location>
        <begin position="272"/>
        <end position="291"/>
    </location>
</feature>
<reference evidence="10 11" key="1">
    <citation type="submission" date="2021-04" db="EMBL/GenBank/DDBJ databases">
        <title>Genomics, taxonomy and metabolism of representatives of sulfur bacteria of the genus Thiothrix: Thiothrix fructosivorans QT, Thiothrix unzii A1T and three new species, Thiothrix subterranea sp. nov., Thiothrix litoralis sp. nov. and 'Candidatus Thiothrix anitrata' sp. nov.</title>
        <authorList>
            <person name="Ravin N.V."/>
            <person name="Smolyakov D."/>
            <person name="Rudenko T.S."/>
            <person name="Mardanov A.V."/>
            <person name="Beletsky A.V."/>
            <person name="Markov N.D."/>
            <person name="Fomenkov A.I."/>
            <person name="Roberts R.J."/>
            <person name="Karnachuk O.V."/>
            <person name="Novikov A."/>
            <person name="Grabovich M.Y."/>
        </authorList>
    </citation>
    <scope>NUCLEOTIDE SEQUENCE [LARGE SCALE GENOMIC DNA]</scope>
    <source>
        <strain evidence="10 11">A52</strain>
    </source>
</reference>
<evidence type="ECO:0000256" key="7">
    <source>
        <dbReference type="RuleBase" id="RU000320"/>
    </source>
</evidence>
<feature type="transmembrane region" description="Helical" evidence="8">
    <location>
        <begin position="154"/>
        <end position="174"/>
    </location>
</feature>
<feature type="transmembrane region" description="Helical" evidence="8">
    <location>
        <begin position="247"/>
        <end position="265"/>
    </location>
</feature>
<evidence type="ECO:0000259" key="9">
    <source>
        <dbReference type="Pfam" id="PF00361"/>
    </source>
</evidence>
<keyword evidence="6 8" id="KW-0472">Membrane</keyword>
<feature type="domain" description="NADH:quinone oxidoreductase/Mrp antiporter transmembrane" evidence="9">
    <location>
        <begin position="116"/>
        <end position="383"/>
    </location>
</feature>
<evidence type="ECO:0000256" key="4">
    <source>
        <dbReference type="ARBA" id="ARBA00022989"/>
    </source>
</evidence>
<evidence type="ECO:0000313" key="10">
    <source>
        <dbReference type="EMBL" id="QTR50415.1"/>
    </source>
</evidence>
<feature type="transmembrane region" description="Helical" evidence="8">
    <location>
        <begin position="540"/>
        <end position="566"/>
    </location>
</feature>
<protein>
    <submittedName>
        <fullName evidence="10">Na(+)/H(+) antiporter subunit D</fullName>
    </submittedName>
</protein>
<keyword evidence="5" id="KW-0560">Oxidoreductase</keyword>
<dbReference type="EMBL" id="CP072800">
    <property type="protein sequence ID" value="QTR50415.1"/>
    <property type="molecule type" value="Genomic_DNA"/>
</dbReference>
<dbReference type="InterPro" id="IPR052175">
    <property type="entry name" value="ComplexI-like_HydComp"/>
</dbReference>
<feature type="transmembrane region" description="Helical" evidence="8">
    <location>
        <begin position="7"/>
        <end position="26"/>
    </location>
</feature>
<evidence type="ECO:0000256" key="2">
    <source>
        <dbReference type="ARBA" id="ARBA00022475"/>
    </source>
</evidence>